<dbReference type="PROSITE" id="PS50879">
    <property type="entry name" value="RNASE_H_1"/>
    <property type="match status" value="1"/>
</dbReference>
<evidence type="ECO:0000259" key="1">
    <source>
        <dbReference type="PROSITE" id="PS50879"/>
    </source>
</evidence>
<sequence>DYMVFESELVGIILAIDIIRASNLRTSKACILLDNQAAIQATEGDSATLGRYLVEEIRKKLRALMKEKGNRFRLTIQWVPGHVGVDGNEKVDALAKWAAGGESTPLSDQKSRLSLPLPSSCAAIVAA</sequence>
<feature type="non-terminal residue" evidence="2">
    <location>
        <position position="127"/>
    </location>
</feature>
<dbReference type="Proteomes" id="UP000799118">
    <property type="component" value="Unassembled WGS sequence"/>
</dbReference>
<protein>
    <recommendedName>
        <fullName evidence="1">RNase H type-1 domain-containing protein</fullName>
    </recommendedName>
</protein>
<accession>A0A6A4GKA8</accession>
<keyword evidence="3" id="KW-1185">Reference proteome</keyword>
<proteinExistence type="predicted"/>
<dbReference type="Gene3D" id="3.30.420.10">
    <property type="entry name" value="Ribonuclease H-like superfamily/Ribonuclease H"/>
    <property type="match status" value="1"/>
</dbReference>
<reference evidence="2" key="1">
    <citation type="journal article" date="2019" name="Environ. Microbiol.">
        <title>Fungal ecological strategies reflected in gene transcription - a case study of two litter decomposers.</title>
        <authorList>
            <person name="Barbi F."/>
            <person name="Kohler A."/>
            <person name="Barry K."/>
            <person name="Baskaran P."/>
            <person name="Daum C."/>
            <person name="Fauchery L."/>
            <person name="Ihrmark K."/>
            <person name="Kuo A."/>
            <person name="LaButti K."/>
            <person name="Lipzen A."/>
            <person name="Morin E."/>
            <person name="Grigoriev I.V."/>
            <person name="Henrissat B."/>
            <person name="Lindahl B."/>
            <person name="Martin F."/>
        </authorList>
    </citation>
    <scope>NUCLEOTIDE SEQUENCE</scope>
    <source>
        <strain evidence="2">JB14</strain>
    </source>
</reference>
<dbReference type="InterPro" id="IPR036397">
    <property type="entry name" value="RNaseH_sf"/>
</dbReference>
<dbReference type="EMBL" id="ML769906">
    <property type="protein sequence ID" value="KAE9386172.1"/>
    <property type="molecule type" value="Genomic_DNA"/>
</dbReference>
<dbReference type="GO" id="GO:0003676">
    <property type="term" value="F:nucleic acid binding"/>
    <property type="evidence" value="ECO:0007669"/>
    <property type="project" value="InterPro"/>
</dbReference>
<name>A0A6A4GKA8_9AGAR</name>
<dbReference type="InterPro" id="IPR012337">
    <property type="entry name" value="RNaseH-like_sf"/>
</dbReference>
<feature type="domain" description="RNase H type-1" evidence="1">
    <location>
        <begin position="1"/>
        <end position="100"/>
    </location>
</feature>
<dbReference type="AlphaFoldDB" id="A0A6A4GKA8"/>
<dbReference type="OrthoDB" id="3265515at2759"/>
<feature type="non-terminal residue" evidence="2">
    <location>
        <position position="1"/>
    </location>
</feature>
<dbReference type="InterPro" id="IPR002156">
    <property type="entry name" value="RNaseH_domain"/>
</dbReference>
<dbReference type="GO" id="GO:0004523">
    <property type="term" value="F:RNA-DNA hybrid ribonuclease activity"/>
    <property type="evidence" value="ECO:0007669"/>
    <property type="project" value="InterPro"/>
</dbReference>
<evidence type="ECO:0000313" key="2">
    <source>
        <dbReference type="EMBL" id="KAE9386172.1"/>
    </source>
</evidence>
<gene>
    <name evidence="2" type="ORF">BT96DRAFT_759685</name>
</gene>
<dbReference type="Pfam" id="PF00075">
    <property type="entry name" value="RNase_H"/>
    <property type="match status" value="1"/>
</dbReference>
<dbReference type="CDD" id="cd09276">
    <property type="entry name" value="Rnase_HI_RT_non_LTR"/>
    <property type="match status" value="1"/>
</dbReference>
<organism evidence="2 3">
    <name type="scientific">Gymnopus androsaceus JB14</name>
    <dbReference type="NCBI Taxonomy" id="1447944"/>
    <lineage>
        <taxon>Eukaryota</taxon>
        <taxon>Fungi</taxon>
        <taxon>Dikarya</taxon>
        <taxon>Basidiomycota</taxon>
        <taxon>Agaricomycotina</taxon>
        <taxon>Agaricomycetes</taxon>
        <taxon>Agaricomycetidae</taxon>
        <taxon>Agaricales</taxon>
        <taxon>Marasmiineae</taxon>
        <taxon>Omphalotaceae</taxon>
        <taxon>Gymnopus</taxon>
    </lineage>
</organism>
<evidence type="ECO:0000313" key="3">
    <source>
        <dbReference type="Proteomes" id="UP000799118"/>
    </source>
</evidence>
<dbReference type="SUPFAM" id="SSF53098">
    <property type="entry name" value="Ribonuclease H-like"/>
    <property type="match status" value="1"/>
</dbReference>